<feature type="coiled-coil region" evidence="1">
    <location>
        <begin position="258"/>
        <end position="288"/>
    </location>
</feature>
<evidence type="ECO:0000313" key="2">
    <source>
        <dbReference type="EMBL" id="EMO58118.1"/>
    </source>
</evidence>
<protein>
    <submittedName>
        <fullName evidence="2">Uncharacterized protein</fullName>
    </submittedName>
</protein>
<sequence length="559" mass="63004">MPSLDIQLDIYLLEKQQAWHEARGMLSPPKILTTISPNQLTTCNASNRINALAQTIYGNGAYIVDNTELQTLQTQITSNGQNQTYWQNEISGTNGGFNFNGRTTTSQTKTAYYTDVRDDISIATTLQSEVVDEERGYLKTANDYFEKSEKYQELADKAKSEAKFDEAALYTGYAVREKNNALGYLKKKYYTLGEEITTEVDNRGLNFTKNSFLSYRDTLLNKNFQNTTQVQKQIQEGKNQVAGIIAEGESYNQIQGMIQTAQNLNHQGEENKERVEKLLKESQELANRDISGGLLDGLQEMIASIQGSLPQEVSANGVSQYIQAQEKELQEKQSKVNELLSHMNSLVTNNNDLAALQTLLQGGNQGLNFAANSAVSKYLDDYAKKLQKDNEERSTNLQKTLLEALTNGDQYKYLREAGYGFRTDGEGISAYRQIHSGEIAIDGSAMKETSYSPELEYQYIRIETKFNPGNLSVDRMNPNTTRFNAEMVLGLKGYIDDLQKNVEAMFAQFSNKTEEIKEEYAQNQEIESYQKKLYEASKENYVAAFQVLPGDLGKHSNKK</sequence>
<keyword evidence="1" id="KW-0175">Coiled coil</keyword>
<dbReference type="AlphaFoldDB" id="M6W8P6"/>
<dbReference type="Proteomes" id="UP000012149">
    <property type="component" value="Unassembled WGS sequence"/>
</dbReference>
<name>M6W8P6_9LEPT</name>
<organism evidence="2 3">
    <name type="scientific">Leptospira santarosai str. CBC1416</name>
    <dbReference type="NCBI Taxonomy" id="1193059"/>
    <lineage>
        <taxon>Bacteria</taxon>
        <taxon>Pseudomonadati</taxon>
        <taxon>Spirochaetota</taxon>
        <taxon>Spirochaetia</taxon>
        <taxon>Leptospirales</taxon>
        <taxon>Leptospiraceae</taxon>
        <taxon>Leptospira</taxon>
    </lineage>
</organism>
<evidence type="ECO:0000313" key="3">
    <source>
        <dbReference type="Proteomes" id="UP000012149"/>
    </source>
</evidence>
<reference evidence="2 3" key="1">
    <citation type="submission" date="2013-01" db="EMBL/GenBank/DDBJ databases">
        <authorList>
            <person name="Harkins D.M."/>
            <person name="Durkin A.S."/>
            <person name="Brinkac L.M."/>
            <person name="Haft D.H."/>
            <person name="Selengut J.D."/>
            <person name="Sanka R."/>
            <person name="DePew J."/>
            <person name="Purushe J."/>
            <person name="Matthias M.A."/>
            <person name="Vinetz J.M."/>
            <person name="Sutton G.G."/>
            <person name="Nierman W.C."/>
            <person name="Fouts D.E."/>
        </authorList>
    </citation>
    <scope>NUCLEOTIDE SEQUENCE [LARGE SCALE GENOMIC DNA]</scope>
    <source>
        <strain evidence="2 3">CBC1416</strain>
    </source>
</reference>
<evidence type="ECO:0000256" key="1">
    <source>
        <dbReference type="SAM" id="Coils"/>
    </source>
</evidence>
<comment type="caution">
    <text evidence="2">The sequence shown here is derived from an EMBL/GenBank/DDBJ whole genome shotgun (WGS) entry which is preliminary data.</text>
</comment>
<dbReference type="EMBL" id="AKWE02000094">
    <property type="protein sequence ID" value="EMO58118.1"/>
    <property type="molecule type" value="Genomic_DNA"/>
</dbReference>
<proteinExistence type="predicted"/>
<gene>
    <name evidence="2" type="ORF">LEP1GSC161_0357</name>
</gene>
<accession>M6W8P6</accession>